<name>A0A1I6D2F8_9FIRM</name>
<accession>A0A1I6D2F8</accession>
<organism evidence="2 3">
    <name type="scientific">Desulfoscipio geothermicus DSM 3669</name>
    <dbReference type="NCBI Taxonomy" id="1121426"/>
    <lineage>
        <taxon>Bacteria</taxon>
        <taxon>Bacillati</taxon>
        <taxon>Bacillota</taxon>
        <taxon>Clostridia</taxon>
        <taxon>Eubacteriales</taxon>
        <taxon>Desulfallaceae</taxon>
        <taxon>Desulfoscipio</taxon>
    </lineage>
</organism>
<dbReference type="Proteomes" id="UP000199584">
    <property type="component" value="Unassembled WGS sequence"/>
</dbReference>
<evidence type="ECO:0000313" key="3">
    <source>
        <dbReference type="Proteomes" id="UP000199584"/>
    </source>
</evidence>
<dbReference type="PANTHER" id="PTHR30432:SF1">
    <property type="entry name" value="DNA-BINDING TRANSCRIPTIONAL DUAL REGULATOR MODE"/>
    <property type="match status" value="1"/>
</dbReference>
<dbReference type="InterPro" id="IPR000847">
    <property type="entry name" value="LysR_HTH_N"/>
</dbReference>
<dbReference type="InterPro" id="IPR036388">
    <property type="entry name" value="WH-like_DNA-bd_sf"/>
</dbReference>
<dbReference type="Pfam" id="PF00126">
    <property type="entry name" value="HTH_1"/>
    <property type="match status" value="1"/>
</dbReference>
<dbReference type="InterPro" id="IPR051815">
    <property type="entry name" value="Molybdate_resp_trans_reg"/>
</dbReference>
<dbReference type="GO" id="GO:0003700">
    <property type="term" value="F:DNA-binding transcription factor activity"/>
    <property type="evidence" value="ECO:0007669"/>
    <property type="project" value="InterPro"/>
</dbReference>
<proteinExistence type="predicted"/>
<dbReference type="EMBL" id="FOYM01000004">
    <property type="protein sequence ID" value="SFQ99659.1"/>
    <property type="molecule type" value="Genomic_DNA"/>
</dbReference>
<dbReference type="Gene3D" id="1.10.10.10">
    <property type="entry name" value="Winged helix-like DNA-binding domain superfamily/Winged helix DNA-binding domain"/>
    <property type="match status" value="1"/>
</dbReference>
<dbReference type="PANTHER" id="PTHR30432">
    <property type="entry name" value="TRANSCRIPTIONAL REGULATOR MODE"/>
    <property type="match status" value="1"/>
</dbReference>
<dbReference type="InterPro" id="IPR036390">
    <property type="entry name" value="WH_DNA-bd_sf"/>
</dbReference>
<dbReference type="RefSeq" id="WP_092482144.1">
    <property type="nucleotide sequence ID" value="NZ_FOYM01000004.1"/>
</dbReference>
<evidence type="ECO:0000259" key="1">
    <source>
        <dbReference type="Pfam" id="PF00126"/>
    </source>
</evidence>
<feature type="domain" description="HTH lysR-type" evidence="1">
    <location>
        <begin position="28"/>
        <end position="87"/>
    </location>
</feature>
<dbReference type="SUPFAM" id="SSF46785">
    <property type="entry name" value="Winged helix' DNA-binding domain"/>
    <property type="match status" value="1"/>
</dbReference>
<dbReference type="AlphaFoldDB" id="A0A1I6D2F8"/>
<evidence type="ECO:0000313" key="2">
    <source>
        <dbReference type="EMBL" id="SFQ99659.1"/>
    </source>
</evidence>
<dbReference type="OrthoDB" id="285216at2"/>
<dbReference type="STRING" id="39060.SAMN05660706_104149"/>
<reference evidence="3" key="1">
    <citation type="submission" date="2016-10" db="EMBL/GenBank/DDBJ databases">
        <authorList>
            <person name="Varghese N."/>
            <person name="Submissions S."/>
        </authorList>
    </citation>
    <scope>NUCLEOTIDE SEQUENCE [LARGE SCALE GENOMIC DNA]</scope>
    <source>
        <strain evidence="3">DSM 3669</strain>
    </source>
</reference>
<sequence length="115" mass="12766">MVTGDTFSPGYKIWLEKNGGVQGDGFFQLLEYINQTGSISGAASAMGMSYRAAWGKIKAAEKKWGMDLVTTRVGGETGGGARLTPEAGKLLRRYYRFRETVEREISNIFIRIFND</sequence>
<protein>
    <submittedName>
        <fullName evidence="2">Molybdate transport system regulatory protein</fullName>
    </submittedName>
</protein>
<keyword evidence="3" id="KW-1185">Reference proteome</keyword>
<gene>
    <name evidence="2" type="ORF">SAMN05660706_104149</name>
</gene>